<dbReference type="Proteomes" id="UP000256964">
    <property type="component" value="Unassembled WGS sequence"/>
</dbReference>
<protein>
    <submittedName>
        <fullName evidence="2">Uncharacterized protein</fullName>
    </submittedName>
</protein>
<evidence type="ECO:0000256" key="1">
    <source>
        <dbReference type="SAM" id="MobiDB-lite"/>
    </source>
</evidence>
<sequence>MFKMRMQGQYGSPGDKRFRAVVSDMLRCGSLGQGIMRSLRSKIRQGDPCMASGSTGGLHSMLPTRYVPRPHVLAHLTLGRRRQVADTTTSDTMRRHASVVHSQLSSSRKLNPIRPVAIRHLPPRYNRCTP</sequence>
<proteinExistence type="predicted"/>
<dbReference type="EMBL" id="KZ857387">
    <property type="protein sequence ID" value="RDX53432.1"/>
    <property type="molecule type" value="Genomic_DNA"/>
</dbReference>
<dbReference type="OrthoDB" id="14252at2759"/>
<organism evidence="2 3">
    <name type="scientific">Lentinus brumalis</name>
    <dbReference type="NCBI Taxonomy" id="2498619"/>
    <lineage>
        <taxon>Eukaryota</taxon>
        <taxon>Fungi</taxon>
        <taxon>Dikarya</taxon>
        <taxon>Basidiomycota</taxon>
        <taxon>Agaricomycotina</taxon>
        <taxon>Agaricomycetes</taxon>
        <taxon>Polyporales</taxon>
        <taxon>Polyporaceae</taxon>
        <taxon>Lentinus</taxon>
    </lineage>
</organism>
<name>A0A371DLN2_9APHY</name>
<gene>
    <name evidence="2" type="ORF">OH76DRAFT_1220835</name>
</gene>
<accession>A0A371DLN2</accession>
<dbReference type="AlphaFoldDB" id="A0A371DLN2"/>
<feature type="region of interest" description="Disordered" evidence="1">
    <location>
        <begin position="83"/>
        <end position="108"/>
    </location>
</feature>
<evidence type="ECO:0000313" key="2">
    <source>
        <dbReference type="EMBL" id="RDX53432.1"/>
    </source>
</evidence>
<reference evidence="2 3" key="1">
    <citation type="journal article" date="2018" name="Biotechnol. Biofuels">
        <title>Integrative visual omics of the white-rot fungus Polyporus brumalis exposes the biotechnological potential of its oxidative enzymes for delignifying raw plant biomass.</title>
        <authorList>
            <person name="Miyauchi S."/>
            <person name="Rancon A."/>
            <person name="Drula E."/>
            <person name="Hage H."/>
            <person name="Chaduli D."/>
            <person name="Favel A."/>
            <person name="Grisel S."/>
            <person name="Henrissat B."/>
            <person name="Herpoel-Gimbert I."/>
            <person name="Ruiz-Duenas F.J."/>
            <person name="Chevret D."/>
            <person name="Hainaut M."/>
            <person name="Lin J."/>
            <person name="Wang M."/>
            <person name="Pangilinan J."/>
            <person name="Lipzen A."/>
            <person name="Lesage-Meessen L."/>
            <person name="Navarro D."/>
            <person name="Riley R."/>
            <person name="Grigoriev I.V."/>
            <person name="Zhou S."/>
            <person name="Raouche S."/>
            <person name="Rosso M.N."/>
        </authorList>
    </citation>
    <scope>NUCLEOTIDE SEQUENCE [LARGE SCALE GENOMIC DNA]</scope>
    <source>
        <strain evidence="2 3">BRFM 1820</strain>
    </source>
</reference>
<evidence type="ECO:0000313" key="3">
    <source>
        <dbReference type="Proteomes" id="UP000256964"/>
    </source>
</evidence>
<keyword evidence="3" id="KW-1185">Reference proteome</keyword>